<accession>A0A9N9X9L0</accession>
<organism evidence="2 3">
    <name type="scientific">Diabrotica balteata</name>
    <name type="common">Banded cucumber beetle</name>
    <dbReference type="NCBI Taxonomy" id="107213"/>
    <lineage>
        <taxon>Eukaryota</taxon>
        <taxon>Metazoa</taxon>
        <taxon>Ecdysozoa</taxon>
        <taxon>Arthropoda</taxon>
        <taxon>Hexapoda</taxon>
        <taxon>Insecta</taxon>
        <taxon>Pterygota</taxon>
        <taxon>Neoptera</taxon>
        <taxon>Endopterygota</taxon>
        <taxon>Coleoptera</taxon>
        <taxon>Polyphaga</taxon>
        <taxon>Cucujiformia</taxon>
        <taxon>Chrysomeloidea</taxon>
        <taxon>Chrysomelidae</taxon>
        <taxon>Galerucinae</taxon>
        <taxon>Diabroticina</taxon>
        <taxon>Diabroticites</taxon>
        <taxon>Diabrotica</taxon>
    </lineage>
</organism>
<dbReference type="AlphaFoldDB" id="A0A9N9X9L0"/>
<reference evidence="2" key="1">
    <citation type="submission" date="2022-01" db="EMBL/GenBank/DDBJ databases">
        <authorList>
            <person name="King R."/>
        </authorList>
    </citation>
    <scope>NUCLEOTIDE SEQUENCE</scope>
</reference>
<dbReference type="EMBL" id="OU898277">
    <property type="protein sequence ID" value="CAG9830367.1"/>
    <property type="molecule type" value="Genomic_DNA"/>
</dbReference>
<proteinExistence type="predicted"/>
<keyword evidence="3" id="KW-1185">Reference proteome</keyword>
<evidence type="ECO:0000313" key="2">
    <source>
        <dbReference type="EMBL" id="CAG9830367.1"/>
    </source>
</evidence>
<evidence type="ECO:0000256" key="1">
    <source>
        <dbReference type="SAM" id="SignalP"/>
    </source>
</evidence>
<evidence type="ECO:0000313" key="3">
    <source>
        <dbReference type="Proteomes" id="UP001153709"/>
    </source>
</evidence>
<keyword evidence="1" id="KW-0732">Signal</keyword>
<gene>
    <name evidence="2" type="ORF">DIABBA_LOCUS4076</name>
</gene>
<feature type="signal peptide" evidence="1">
    <location>
        <begin position="1"/>
        <end position="19"/>
    </location>
</feature>
<protein>
    <submittedName>
        <fullName evidence="2">Uncharacterized protein</fullName>
    </submittedName>
</protein>
<name>A0A9N9X9L0_DIABA</name>
<sequence length="75" mass="7981">MVATSQVIALVSLGTVAVFQDIAVDIHLNTAADLMDMVAMYLDTVADPMDTVVIYPVTAADPMDTVAMFLDTMVT</sequence>
<dbReference type="Proteomes" id="UP001153709">
    <property type="component" value="Chromosome 2"/>
</dbReference>
<feature type="chain" id="PRO_5040213602" evidence="1">
    <location>
        <begin position="20"/>
        <end position="75"/>
    </location>
</feature>